<dbReference type="InterPro" id="IPR037256">
    <property type="entry name" value="ASC_dom_sf"/>
</dbReference>
<evidence type="ECO:0000256" key="1">
    <source>
        <dbReference type="ARBA" id="ARBA00010926"/>
    </source>
</evidence>
<dbReference type="Pfam" id="PF16561">
    <property type="entry name" value="AMPK1_CBM"/>
    <property type="match status" value="1"/>
</dbReference>
<dbReference type="EMBL" id="GDJX01000323">
    <property type="protein sequence ID" value="JAT67613.1"/>
    <property type="molecule type" value="Transcribed_RNA"/>
</dbReference>
<name>A0A1D1ZLK0_9ARAE</name>
<dbReference type="PANTHER" id="PTHR46316">
    <property type="entry name" value="SNF1-RELATED PROTEIN KINASE REGULATORY SUBUNIT BETA-1"/>
    <property type="match status" value="1"/>
</dbReference>
<dbReference type="InterPro" id="IPR006828">
    <property type="entry name" value="ASC_dom"/>
</dbReference>
<dbReference type="GO" id="GO:0016301">
    <property type="term" value="F:kinase activity"/>
    <property type="evidence" value="ECO:0007669"/>
    <property type="project" value="UniProtKB-KW"/>
</dbReference>
<dbReference type="GO" id="GO:0009507">
    <property type="term" value="C:chloroplast"/>
    <property type="evidence" value="ECO:0007669"/>
    <property type="project" value="UniProtKB-ARBA"/>
</dbReference>
<feature type="domain" description="Association with the SNF1 complex (ASC)" evidence="2">
    <location>
        <begin position="128"/>
        <end position="217"/>
    </location>
</feature>
<dbReference type="InterPro" id="IPR014756">
    <property type="entry name" value="Ig_E-set"/>
</dbReference>
<evidence type="ECO:0000259" key="2">
    <source>
        <dbReference type="SMART" id="SM01010"/>
    </source>
</evidence>
<protein>
    <submittedName>
        <fullName evidence="3">SNF1-related protein kinase regulatory subunit beta-2</fullName>
    </submittedName>
</protein>
<dbReference type="PANTHER" id="PTHR46316:SF2">
    <property type="entry name" value="SNF1-RELATED PROTEIN KINASE REGULATORY SUBUNIT BETA-2"/>
    <property type="match status" value="1"/>
</dbReference>
<evidence type="ECO:0000313" key="3">
    <source>
        <dbReference type="EMBL" id="JAT67613.1"/>
    </source>
</evidence>
<dbReference type="SUPFAM" id="SSF160219">
    <property type="entry name" value="AMPKBI-like"/>
    <property type="match status" value="1"/>
</dbReference>
<dbReference type="CDD" id="cd02859">
    <property type="entry name" value="E_set_AMPKbeta_like_N"/>
    <property type="match status" value="1"/>
</dbReference>
<organism evidence="3">
    <name type="scientific">Anthurium amnicola</name>
    <dbReference type="NCBI Taxonomy" id="1678845"/>
    <lineage>
        <taxon>Eukaryota</taxon>
        <taxon>Viridiplantae</taxon>
        <taxon>Streptophyta</taxon>
        <taxon>Embryophyta</taxon>
        <taxon>Tracheophyta</taxon>
        <taxon>Spermatophyta</taxon>
        <taxon>Magnoliopsida</taxon>
        <taxon>Liliopsida</taxon>
        <taxon>Araceae</taxon>
        <taxon>Pothoideae</taxon>
        <taxon>Potheae</taxon>
        <taxon>Anthurium</taxon>
    </lineage>
</organism>
<sequence>MAPLQRLDEIHLLKHGSRHNTTEYEDIFSGQGIPTMITWSHGGKEVAVEGSWDNWRTKQPLQRSGLDFNIMKVLPSGVYQYKFIVDGEWRYSPDLPWGHNEMGNACNILDLQDFVPDDIENVAGFEPPQSPDSSYNNWALGSEDFSKEPPLVPPQLHVTLLNTPSFVENQCSVSRPQPVVLNHLYIQKSKNCQPMVALGVSHRFRSKFVTVVLYKSLQS</sequence>
<accession>A0A1D1ZLK0</accession>
<dbReference type="AlphaFoldDB" id="A0A1D1ZLK0"/>
<dbReference type="InterPro" id="IPR043554">
    <property type="entry name" value="KINB"/>
</dbReference>
<dbReference type="Gene3D" id="6.20.250.60">
    <property type="match status" value="1"/>
</dbReference>
<dbReference type="InterPro" id="IPR032640">
    <property type="entry name" value="AMPK1_CBM"/>
</dbReference>
<dbReference type="InterPro" id="IPR013783">
    <property type="entry name" value="Ig-like_fold"/>
</dbReference>
<gene>
    <name evidence="3" type="primary">KINB2_1</name>
    <name evidence="3" type="ORF">g.101861</name>
</gene>
<reference evidence="3" key="1">
    <citation type="submission" date="2015-07" db="EMBL/GenBank/DDBJ databases">
        <title>Transcriptome Assembly of Anthurium amnicola.</title>
        <authorList>
            <person name="Suzuki J."/>
        </authorList>
    </citation>
    <scope>NUCLEOTIDE SEQUENCE</scope>
</reference>
<dbReference type="SUPFAM" id="SSF81296">
    <property type="entry name" value="E set domains"/>
    <property type="match status" value="1"/>
</dbReference>
<keyword evidence="3" id="KW-0808">Transferase</keyword>
<dbReference type="Pfam" id="PF04739">
    <property type="entry name" value="AMPKBI"/>
    <property type="match status" value="1"/>
</dbReference>
<dbReference type="SMART" id="SM01010">
    <property type="entry name" value="AMPKBI"/>
    <property type="match status" value="1"/>
</dbReference>
<proteinExistence type="inferred from homology"/>
<keyword evidence="3" id="KW-0418">Kinase</keyword>
<comment type="similarity">
    <text evidence="1">Belongs to the 5'-AMP-activated protein kinase beta subunit family.</text>
</comment>
<dbReference type="Gene3D" id="2.60.40.10">
    <property type="entry name" value="Immunoglobulins"/>
    <property type="match status" value="1"/>
</dbReference>